<dbReference type="RefSeq" id="WP_392394592.1">
    <property type="nucleotide sequence ID" value="NZ_JAURTK010000005.1"/>
</dbReference>
<sequence length="242" mass="25988">MSDSANVDARRTPGVPQAGCTGETVHAAEANHPPGTAPTNSAVQTPRATLDAWRERGADRLDPLRFAFIDAFERRAAAHTGAARHVLDEKLAALLETYARKVDQAAATAGHASSPDAPARGTLAELVGYMQDEPRHPASERAPYPELPALDYFRETWAKVRTEKQLRQSLQPAPGNAGPLNSSSLVHRSLSLMRELSPGYLKQFLSYVDALSWMEQLSGGVPASKDAPRAGASAKGTRSKSR</sequence>
<evidence type="ECO:0000313" key="3">
    <source>
        <dbReference type="Proteomes" id="UP001229486"/>
    </source>
</evidence>
<feature type="region of interest" description="Disordered" evidence="1">
    <location>
        <begin position="219"/>
        <end position="242"/>
    </location>
</feature>
<feature type="region of interest" description="Disordered" evidence="1">
    <location>
        <begin position="1"/>
        <end position="46"/>
    </location>
</feature>
<evidence type="ECO:0000256" key="1">
    <source>
        <dbReference type="SAM" id="MobiDB-lite"/>
    </source>
</evidence>
<dbReference type="Pfam" id="PF11445">
    <property type="entry name" value="DUF2894"/>
    <property type="match status" value="1"/>
</dbReference>
<proteinExistence type="predicted"/>
<comment type="caution">
    <text evidence="2">The sequence shown here is derived from an EMBL/GenBank/DDBJ whole genome shotgun (WGS) entry which is preliminary data.</text>
</comment>
<reference evidence="2" key="1">
    <citation type="submission" date="2023-07" db="EMBL/GenBank/DDBJ databases">
        <title>Sorghum-associated microbial communities from plants grown in Nebraska, USA.</title>
        <authorList>
            <person name="Schachtman D."/>
        </authorList>
    </citation>
    <scope>NUCLEOTIDE SEQUENCE</scope>
    <source>
        <strain evidence="2">DS1061</strain>
    </source>
</reference>
<dbReference type="InterPro" id="IPR021549">
    <property type="entry name" value="DUF2894"/>
</dbReference>
<evidence type="ECO:0000313" key="2">
    <source>
        <dbReference type="EMBL" id="MDP9649047.1"/>
    </source>
</evidence>
<dbReference type="Proteomes" id="UP001229486">
    <property type="component" value="Unassembled WGS sequence"/>
</dbReference>
<dbReference type="EMBL" id="JAURTK010000005">
    <property type="protein sequence ID" value="MDP9649047.1"/>
    <property type="molecule type" value="Genomic_DNA"/>
</dbReference>
<organism evidence="2 3">
    <name type="scientific">Paraburkholderia caledonica</name>
    <dbReference type="NCBI Taxonomy" id="134536"/>
    <lineage>
        <taxon>Bacteria</taxon>
        <taxon>Pseudomonadati</taxon>
        <taxon>Pseudomonadota</taxon>
        <taxon>Betaproteobacteria</taxon>
        <taxon>Burkholderiales</taxon>
        <taxon>Burkholderiaceae</taxon>
        <taxon>Paraburkholderia</taxon>
    </lineage>
</organism>
<dbReference type="AlphaFoldDB" id="A0AB73II12"/>
<gene>
    <name evidence="2" type="ORF">J2793_004513</name>
</gene>
<accession>A0AB73II12</accession>
<name>A0AB73II12_9BURK</name>
<protein>
    <recommendedName>
        <fullName evidence="4">DUF2894 domain-containing protein</fullName>
    </recommendedName>
</protein>
<evidence type="ECO:0008006" key="4">
    <source>
        <dbReference type="Google" id="ProtNLM"/>
    </source>
</evidence>
<feature type="compositionally biased region" description="Polar residues" evidence="1">
    <location>
        <begin position="37"/>
        <end position="46"/>
    </location>
</feature>